<evidence type="ECO:0000313" key="4">
    <source>
        <dbReference type="Proteomes" id="UP000824220"/>
    </source>
</evidence>
<feature type="domain" description="Thioredoxin-like fold" evidence="2">
    <location>
        <begin position="62"/>
        <end position="212"/>
    </location>
</feature>
<dbReference type="SUPFAM" id="SSF52833">
    <property type="entry name" value="Thioredoxin-like"/>
    <property type="match status" value="1"/>
</dbReference>
<feature type="transmembrane region" description="Helical" evidence="1">
    <location>
        <begin position="12"/>
        <end position="33"/>
    </location>
</feature>
<keyword evidence="1" id="KW-0472">Membrane</keyword>
<evidence type="ECO:0000259" key="2">
    <source>
        <dbReference type="Pfam" id="PF13462"/>
    </source>
</evidence>
<proteinExistence type="predicted"/>
<keyword evidence="1" id="KW-1133">Transmembrane helix</keyword>
<dbReference type="AlphaFoldDB" id="A0A9D2KIN4"/>
<sequence length="228" mass="24091">MAAAAKNRSVFAIVVSIIVVVAVIGVGVVVYLMNRQAAEPATAPAAGVVNEETGAVEIGDGDQTVTEYIDFMCPICNSAHEAYHDTVTSLIEDGTITLEIHPMGLLDNMSQGTEYSSRTANAAYCVAEDNGDAFYPFMDLLFKNQPSEGSTGLDDDELIGYAKQAGAEGAESCITDGTYRDFVAQQLDEMPVMPGMSGRATPTILVNEEFVSPQGGFDAEADIVANLD</sequence>
<dbReference type="InterPro" id="IPR012336">
    <property type="entry name" value="Thioredoxin-like_fold"/>
</dbReference>
<accession>A0A9D2KIN4</accession>
<name>A0A9D2KIN4_9MICO</name>
<dbReference type="EMBL" id="DXAM01000122">
    <property type="protein sequence ID" value="HJA04907.1"/>
    <property type="molecule type" value="Genomic_DNA"/>
</dbReference>
<reference evidence="3" key="1">
    <citation type="journal article" date="2021" name="PeerJ">
        <title>Extensive microbial diversity within the chicken gut microbiome revealed by metagenomics and culture.</title>
        <authorList>
            <person name="Gilroy R."/>
            <person name="Ravi A."/>
            <person name="Getino M."/>
            <person name="Pursley I."/>
            <person name="Horton D.L."/>
            <person name="Alikhan N.F."/>
            <person name="Baker D."/>
            <person name="Gharbi K."/>
            <person name="Hall N."/>
            <person name="Watson M."/>
            <person name="Adriaenssens E.M."/>
            <person name="Foster-Nyarko E."/>
            <person name="Jarju S."/>
            <person name="Secka A."/>
            <person name="Antonio M."/>
            <person name="Oren A."/>
            <person name="Chaudhuri R.R."/>
            <person name="La Ragione R."/>
            <person name="Hildebrand F."/>
            <person name="Pallen M.J."/>
        </authorList>
    </citation>
    <scope>NUCLEOTIDE SEQUENCE</scope>
    <source>
        <strain evidence="3">ChiHjej8B7-3636</strain>
    </source>
</reference>
<reference evidence="3" key="2">
    <citation type="submission" date="2021-04" db="EMBL/GenBank/DDBJ databases">
        <authorList>
            <person name="Gilroy R."/>
        </authorList>
    </citation>
    <scope>NUCLEOTIDE SEQUENCE</scope>
    <source>
        <strain evidence="3">ChiHjej8B7-3636</strain>
    </source>
</reference>
<evidence type="ECO:0000313" key="3">
    <source>
        <dbReference type="EMBL" id="HJA04907.1"/>
    </source>
</evidence>
<dbReference type="Pfam" id="PF13462">
    <property type="entry name" value="Thioredoxin_4"/>
    <property type="match status" value="1"/>
</dbReference>
<organism evidence="3 4">
    <name type="scientific">Candidatus Microbacterium stercoravium</name>
    <dbReference type="NCBI Taxonomy" id="2838697"/>
    <lineage>
        <taxon>Bacteria</taxon>
        <taxon>Bacillati</taxon>
        <taxon>Actinomycetota</taxon>
        <taxon>Actinomycetes</taxon>
        <taxon>Micrococcales</taxon>
        <taxon>Microbacteriaceae</taxon>
        <taxon>Microbacterium</taxon>
    </lineage>
</organism>
<dbReference type="CDD" id="cd02972">
    <property type="entry name" value="DsbA_family"/>
    <property type="match status" value="1"/>
</dbReference>
<protein>
    <submittedName>
        <fullName evidence="3">DsbA family protein</fullName>
    </submittedName>
</protein>
<dbReference type="Gene3D" id="3.40.30.10">
    <property type="entry name" value="Glutaredoxin"/>
    <property type="match status" value="1"/>
</dbReference>
<dbReference type="InterPro" id="IPR036249">
    <property type="entry name" value="Thioredoxin-like_sf"/>
</dbReference>
<evidence type="ECO:0000256" key="1">
    <source>
        <dbReference type="SAM" id="Phobius"/>
    </source>
</evidence>
<comment type="caution">
    <text evidence="3">The sequence shown here is derived from an EMBL/GenBank/DDBJ whole genome shotgun (WGS) entry which is preliminary data.</text>
</comment>
<dbReference type="Proteomes" id="UP000824220">
    <property type="component" value="Unassembled WGS sequence"/>
</dbReference>
<gene>
    <name evidence="3" type="ORF">H9800_08610</name>
</gene>
<keyword evidence="1" id="KW-0812">Transmembrane</keyword>